<feature type="non-terminal residue" evidence="2">
    <location>
        <position position="1"/>
    </location>
</feature>
<accession>A0A9X9LE99</accession>
<feature type="region of interest" description="Disordered" evidence="1">
    <location>
        <begin position="1"/>
        <end position="20"/>
    </location>
</feature>
<keyword evidence="3" id="KW-1185">Reference proteome</keyword>
<comment type="caution">
    <text evidence="2">The sequence shown here is derived from an EMBL/GenBank/DDBJ whole genome shotgun (WGS) entry which is preliminary data.</text>
</comment>
<gene>
    <name evidence="2" type="ORF">BN2614_LOCUS4</name>
</gene>
<dbReference type="AlphaFoldDB" id="A0A9X9LE99"/>
<reference evidence="2 3" key="1">
    <citation type="submission" date="2018-10" db="EMBL/GenBank/DDBJ databases">
        <authorList>
            <person name="Ekblom R."/>
            <person name="Jareborg N."/>
        </authorList>
    </citation>
    <scope>NUCLEOTIDE SEQUENCE [LARGE SCALE GENOMIC DNA]</scope>
    <source>
        <tissue evidence="2">Muscle</tissue>
    </source>
</reference>
<dbReference type="EMBL" id="CYRY02001459">
    <property type="protein sequence ID" value="VCW66107.1"/>
    <property type="molecule type" value="Genomic_DNA"/>
</dbReference>
<dbReference type="Proteomes" id="UP000269945">
    <property type="component" value="Unassembled WGS sequence"/>
</dbReference>
<protein>
    <submittedName>
        <fullName evidence="2">Uncharacterized protein</fullName>
    </submittedName>
</protein>
<evidence type="ECO:0000256" key="1">
    <source>
        <dbReference type="SAM" id="MobiDB-lite"/>
    </source>
</evidence>
<proteinExistence type="predicted"/>
<evidence type="ECO:0000313" key="2">
    <source>
        <dbReference type="EMBL" id="VCW66107.1"/>
    </source>
</evidence>
<organism evidence="2 3">
    <name type="scientific">Gulo gulo</name>
    <name type="common">Wolverine</name>
    <name type="synonym">Gluton</name>
    <dbReference type="NCBI Taxonomy" id="48420"/>
    <lineage>
        <taxon>Eukaryota</taxon>
        <taxon>Metazoa</taxon>
        <taxon>Chordata</taxon>
        <taxon>Craniata</taxon>
        <taxon>Vertebrata</taxon>
        <taxon>Euteleostomi</taxon>
        <taxon>Mammalia</taxon>
        <taxon>Eutheria</taxon>
        <taxon>Laurasiatheria</taxon>
        <taxon>Carnivora</taxon>
        <taxon>Caniformia</taxon>
        <taxon>Musteloidea</taxon>
        <taxon>Mustelidae</taxon>
        <taxon>Guloninae</taxon>
        <taxon>Gulo</taxon>
    </lineage>
</organism>
<name>A0A9X9LE99_GULGU</name>
<sequence length="137" mass="15092">PLPAPAGSQTGTAGREPAEVAGGVRRTISNNCFLIDGGVRWLGRDKTLERCLGTERENHVCGCIHSLSYYFPGFRIALIVNWLMSFFNSSSMDCNPRNSCCLSLSTKIYSSCKVIMDPAISKLHQSTYSIQILMLKL</sequence>
<evidence type="ECO:0000313" key="3">
    <source>
        <dbReference type="Proteomes" id="UP000269945"/>
    </source>
</evidence>